<evidence type="ECO:0000256" key="2">
    <source>
        <dbReference type="ARBA" id="ARBA00009773"/>
    </source>
</evidence>
<evidence type="ECO:0000313" key="7">
    <source>
        <dbReference type="EMBL" id="PZO61199.1"/>
    </source>
</evidence>
<comment type="caution">
    <text evidence="7">The sequence shown here is derived from an EMBL/GenBank/DDBJ whole genome shotgun (WGS) entry which is preliminary data.</text>
</comment>
<evidence type="ECO:0008006" key="9">
    <source>
        <dbReference type="Google" id="ProtNLM"/>
    </source>
</evidence>
<dbReference type="GO" id="GO:0055085">
    <property type="term" value="P:transmembrane transport"/>
    <property type="evidence" value="ECO:0007669"/>
    <property type="project" value="TreeGrafter"/>
</dbReference>
<dbReference type="GO" id="GO:0016020">
    <property type="term" value="C:membrane"/>
    <property type="evidence" value="ECO:0007669"/>
    <property type="project" value="UniProtKB-SubCell"/>
</dbReference>
<evidence type="ECO:0000256" key="5">
    <source>
        <dbReference type="ARBA" id="ARBA00023136"/>
    </source>
</evidence>
<keyword evidence="5 6" id="KW-0472">Membrane</keyword>
<evidence type="ECO:0000313" key="8">
    <source>
        <dbReference type="Proteomes" id="UP000249794"/>
    </source>
</evidence>
<feature type="transmembrane region" description="Helical" evidence="6">
    <location>
        <begin position="7"/>
        <end position="24"/>
    </location>
</feature>
<keyword evidence="4 6" id="KW-1133">Transmembrane helix</keyword>
<feature type="transmembrane region" description="Helical" evidence="6">
    <location>
        <begin position="30"/>
        <end position="51"/>
    </location>
</feature>
<proteinExistence type="inferred from homology"/>
<dbReference type="PANTHER" id="PTHR21716:SF64">
    <property type="entry name" value="AI-2 TRANSPORT PROTEIN TQSA"/>
    <property type="match status" value="1"/>
</dbReference>
<evidence type="ECO:0000256" key="1">
    <source>
        <dbReference type="ARBA" id="ARBA00004141"/>
    </source>
</evidence>
<accession>A0A2W4Y2Y5</accession>
<name>A0A2W4Y2Y5_9CYAN</name>
<comment type="similarity">
    <text evidence="2">Belongs to the autoinducer-2 exporter (AI-2E) (TC 2.A.86) family.</text>
</comment>
<dbReference type="EMBL" id="QBMP01000003">
    <property type="protein sequence ID" value="PZO61199.1"/>
    <property type="molecule type" value="Genomic_DNA"/>
</dbReference>
<reference evidence="7 8" key="2">
    <citation type="submission" date="2018-06" db="EMBL/GenBank/DDBJ databases">
        <title>Metagenomic assembly of (sub)arctic Cyanobacteria and their associated microbiome from non-axenic cultures.</title>
        <authorList>
            <person name="Baurain D."/>
        </authorList>
    </citation>
    <scope>NUCLEOTIDE SEQUENCE [LARGE SCALE GENOMIC DNA]</scope>
    <source>
        <strain evidence="7">ULC027bin1</strain>
    </source>
</reference>
<reference evidence="8" key="1">
    <citation type="submission" date="2018-04" db="EMBL/GenBank/DDBJ databases">
        <authorList>
            <person name="Cornet L."/>
        </authorList>
    </citation>
    <scope>NUCLEOTIDE SEQUENCE [LARGE SCALE GENOMIC DNA]</scope>
</reference>
<feature type="transmembrane region" description="Helical" evidence="6">
    <location>
        <begin position="258"/>
        <end position="281"/>
    </location>
</feature>
<dbReference type="Proteomes" id="UP000249794">
    <property type="component" value="Unassembled WGS sequence"/>
</dbReference>
<dbReference type="Pfam" id="PF01594">
    <property type="entry name" value="AI-2E_transport"/>
    <property type="match status" value="1"/>
</dbReference>
<evidence type="ECO:0000256" key="3">
    <source>
        <dbReference type="ARBA" id="ARBA00022692"/>
    </source>
</evidence>
<feature type="transmembrane region" description="Helical" evidence="6">
    <location>
        <begin position="63"/>
        <end position="84"/>
    </location>
</feature>
<gene>
    <name evidence="7" type="ORF">DCF15_00590</name>
</gene>
<comment type="subcellular location">
    <subcellularLocation>
        <location evidence="1">Membrane</location>
        <topology evidence="1">Multi-pass membrane protein</topology>
    </subcellularLocation>
</comment>
<evidence type="ECO:0000256" key="4">
    <source>
        <dbReference type="ARBA" id="ARBA00022989"/>
    </source>
</evidence>
<protein>
    <recommendedName>
        <fullName evidence="9">AI-2E family transporter</fullName>
    </recommendedName>
</protein>
<sequence>MKTQPKIVSLLVSLASVVLVGAGLKAMAGLLTPILLSLFLVLVTYPILAWLRGRGLPNWLSYILVLLGVVAIGAFGILFLVTSINELVNLLPSYSSQIEVQVNGLWQWITKQGVTLDDIQALSWFQPERILQLSLSLTAAVLGTLSNTGLTLLIFIYMLATAPVFSAQLHKGLKHNLPALQRLEGFAHSTSSYLMIKGWLGAVTALIQMLLMGFLGLDFAVLWGVLSFALNFVPNIGFYIALVPPLMIAAIELGWLKAALFALAYVVINNFFDIVIAPRYLAKGLDLSVLVTFLAVIIWAWILGPIGAFLALPLTIMVKELLLEPFPQTRLLADLMGVGNEET</sequence>
<evidence type="ECO:0000256" key="6">
    <source>
        <dbReference type="SAM" id="Phobius"/>
    </source>
</evidence>
<feature type="transmembrane region" description="Helical" evidence="6">
    <location>
        <begin position="287"/>
        <end position="312"/>
    </location>
</feature>
<keyword evidence="3 6" id="KW-0812">Transmembrane</keyword>
<dbReference type="AlphaFoldDB" id="A0A2W4Y2Y5"/>
<feature type="transmembrane region" description="Helical" evidence="6">
    <location>
        <begin position="133"/>
        <end position="160"/>
    </location>
</feature>
<feature type="transmembrane region" description="Helical" evidence="6">
    <location>
        <begin position="199"/>
        <end position="226"/>
    </location>
</feature>
<dbReference type="PANTHER" id="PTHR21716">
    <property type="entry name" value="TRANSMEMBRANE PROTEIN"/>
    <property type="match status" value="1"/>
</dbReference>
<organism evidence="7 8">
    <name type="scientific">Phormidesmis priestleyi</name>
    <dbReference type="NCBI Taxonomy" id="268141"/>
    <lineage>
        <taxon>Bacteria</taxon>
        <taxon>Bacillati</taxon>
        <taxon>Cyanobacteriota</taxon>
        <taxon>Cyanophyceae</taxon>
        <taxon>Leptolyngbyales</taxon>
        <taxon>Leptolyngbyaceae</taxon>
        <taxon>Phormidesmis</taxon>
    </lineage>
</organism>
<dbReference type="InterPro" id="IPR002549">
    <property type="entry name" value="AI-2E-like"/>
</dbReference>